<gene>
    <name evidence="1" type="ORF">GCM10009864_34800</name>
</gene>
<name>A0ABP6EFS9_9ACTN</name>
<comment type="caution">
    <text evidence="1">The sequence shown here is derived from an EMBL/GenBank/DDBJ whole genome shotgun (WGS) entry which is preliminary data.</text>
</comment>
<dbReference type="Proteomes" id="UP001500994">
    <property type="component" value="Unassembled WGS sequence"/>
</dbReference>
<keyword evidence="2" id="KW-1185">Reference proteome</keyword>
<evidence type="ECO:0000313" key="1">
    <source>
        <dbReference type="EMBL" id="GAA2663610.1"/>
    </source>
</evidence>
<evidence type="ECO:0000313" key="2">
    <source>
        <dbReference type="Proteomes" id="UP001500994"/>
    </source>
</evidence>
<protein>
    <submittedName>
        <fullName evidence="1">Uncharacterized protein</fullName>
    </submittedName>
</protein>
<reference evidence="2" key="1">
    <citation type="journal article" date="2019" name="Int. J. Syst. Evol. Microbiol.">
        <title>The Global Catalogue of Microorganisms (GCM) 10K type strain sequencing project: providing services to taxonomists for standard genome sequencing and annotation.</title>
        <authorList>
            <consortium name="The Broad Institute Genomics Platform"/>
            <consortium name="The Broad Institute Genome Sequencing Center for Infectious Disease"/>
            <person name="Wu L."/>
            <person name="Ma J."/>
        </authorList>
    </citation>
    <scope>NUCLEOTIDE SEQUENCE [LARGE SCALE GENOMIC DNA]</scope>
    <source>
        <strain evidence="2">JCM 16374</strain>
    </source>
</reference>
<dbReference type="EMBL" id="BAAARK010000009">
    <property type="protein sequence ID" value="GAA2663610.1"/>
    <property type="molecule type" value="Genomic_DNA"/>
</dbReference>
<organism evidence="1 2">
    <name type="scientific">Streptomyces lunalinharesii</name>
    <dbReference type="NCBI Taxonomy" id="333384"/>
    <lineage>
        <taxon>Bacteria</taxon>
        <taxon>Bacillati</taxon>
        <taxon>Actinomycetota</taxon>
        <taxon>Actinomycetes</taxon>
        <taxon>Kitasatosporales</taxon>
        <taxon>Streptomycetaceae</taxon>
        <taxon>Streptomyces</taxon>
    </lineage>
</organism>
<accession>A0ABP6EFS9</accession>
<sequence length="70" mass="7222">MDLPWLVSELGRVAVNQLVCTAAAAPGIPGNTKPSDVIVRIHESGIAESAWPVRCDDSGAAAPVDTGPDR</sequence>
<proteinExistence type="predicted"/>